<feature type="transmembrane region" description="Helical" evidence="12">
    <location>
        <begin position="743"/>
        <end position="770"/>
    </location>
</feature>
<keyword evidence="9 12" id="KW-1133">Transmembrane helix</keyword>
<sequence>MKRQKESTRNAPKRNVLFQRFSAGLVGGGTTSAGQELIRSVLIRGTKEGGVAPTTAKTAKVEKKKVGVIALFRYSTTNERWLMLVGIVMAAVAGLSMPVWLLLLAESLEVFNQIGAIVAAGGSSDILIDEINKLIYSFAIVGAVSLVSGTIYVAFWTYVGEQQTLRIRKKFVSSALRQEMAWFDTCVGDPQELPVMAANALETIQLSLGRSVADTFANLLSAVGCLMVSLGLDASLALLMVCILPVIVIAIAIIFCFMRKYSELALAEFASAGAFASEVLTGIKTIASLRAEKWAVQRYTGHVVDAQKLSVKSEVYKKLASGIMGLLFYATYTVAFTFGTYQAAQRTELQASYRSPFACFYRVDCGIHGSEVMTCIYGVILCAQFFALMNPGINAINLGRSAAVDIYDAIERTPAIDGTDVLKGMTLKDDYDGSIELQKVLFSYPSRPNDIIFLNFNLKIEPGQAVALVGPSGSGKSSLSKLLLRLYDPIGGKILVGGVPLFEINLKWWRSQIGYVCQEPCFFPGSVRDNIAAGKVDGVATDEEVEAAARAASAHDFIVDLPHGYSTIYSGSSIQLSGGQMQRISIARALIRHPKVLLLDEATSALDTASERSVQDALEKIRRERKLTTVTVAHRLSTIIHSDKIVVIADGVIQETGTHTQLIKKGGLYSTLCEGQGLITKDQNQSDVDPVTATVPMTEDALKESNDDIEQAIEASKDIGEEAKDHVPNTTGVRSRLHQYMDIGYSIIGFAGAIIVGALPAGDGILFGMITGNFFVEDDAEEMRSKGYELSLWFLLLSALSFIGNCCMGVGCGVSGSRLTRRLRVVVFDKLMRYPISWFDYPEHSTGELTTSLEEDCQLVSNVSGISQGQCIQLYACLSAGLIVALVYSWQVGLTAIACVPLIIGSNIIQARFAYIEPSNDNMISPATLLERSFASIVVLQAYGLQEDVSVKYSTSLEPDVKFKKKQAGFNGLAFGVSQLAVFGTFALVFWLGIELMLSGKLGFIDFMVALLSVMFCSFGAGQSGADFSARKEGLEAAARLFALADGTVDADDPLSKIGERPEIGGKIAFKNCVFAYPTRPTSKIYYESGDRDGFSLDIDSKTTVAFVGKSGCGKSTGLQLLLRFYRVNSGHVTVDNHDVTAINIGWLRDHIGYVGQMPVLFAGTVRDNIMLGKPNATEEEMIVAAKAANAHDFILSVGGYDTFIGVGGNLLSGGQRQRIAIARAVIKNPKILVLDEATAALDNESEKIVQKALDQMQQSNPRTTLTVAHRLETVKNCDKIVVLDGGCVREEGIHSDLLALNGLYHSLWTKQSGRQ</sequence>
<evidence type="ECO:0000259" key="14">
    <source>
        <dbReference type="PROSITE" id="PS50929"/>
    </source>
</evidence>
<dbReference type="PROSITE" id="PS00211">
    <property type="entry name" value="ABC_TRANSPORTER_1"/>
    <property type="match status" value="2"/>
</dbReference>
<dbReference type="SUPFAM" id="SSF52540">
    <property type="entry name" value="P-loop containing nucleoside triphosphate hydrolases"/>
    <property type="match status" value="2"/>
</dbReference>
<evidence type="ECO:0000313" key="15">
    <source>
        <dbReference type="EMBL" id="KAL3761560.1"/>
    </source>
</evidence>
<feature type="transmembrane region" description="Helical" evidence="12">
    <location>
        <begin position="134"/>
        <end position="159"/>
    </location>
</feature>
<keyword evidence="8" id="KW-1278">Translocase</keyword>
<evidence type="ECO:0000256" key="9">
    <source>
        <dbReference type="ARBA" id="ARBA00022989"/>
    </source>
</evidence>
<dbReference type="EMBL" id="JALLAZ020001849">
    <property type="protein sequence ID" value="KAL3761560.1"/>
    <property type="molecule type" value="Genomic_DNA"/>
</dbReference>
<comment type="subcellular location">
    <subcellularLocation>
        <location evidence="1">Membrane</location>
        <topology evidence="1">Multi-pass membrane protein</topology>
    </subcellularLocation>
</comment>
<dbReference type="GO" id="GO:0005737">
    <property type="term" value="C:cytoplasm"/>
    <property type="evidence" value="ECO:0007669"/>
    <property type="project" value="UniProtKB-ARBA"/>
</dbReference>
<dbReference type="Gene3D" id="3.40.50.300">
    <property type="entry name" value="P-loop containing nucleotide triphosphate hydrolases"/>
    <property type="match status" value="2"/>
</dbReference>
<dbReference type="SUPFAM" id="SSF90123">
    <property type="entry name" value="ABC transporter transmembrane region"/>
    <property type="match status" value="2"/>
</dbReference>
<comment type="caution">
    <text evidence="15">The sequence shown here is derived from an EMBL/GenBank/DDBJ whole genome shotgun (WGS) entry which is preliminary data.</text>
</comment>
<evidence type="ECO:0000259" key="13">
    <source>
        <dbReference type="PROSITE" id="PS50893"/>
    </source>
</evidence>
<evidence type="ECO:0000256" key="8">
    <source>
        <dbReference type="ARBA" id="ARBA00022967"/>
    </source>
</evidence>
<keyword evidence="4 12" id="KW-0812">Transmembrane</keyword>
<evidence type="ECO:0000256" key="7">
    <source>
        <dbReference type="ARBA" id="ARBA00022840"/>
    </source>
</evidence>
<dbReference type="Gene3D" id="1.20.1560.10">
    <property type="entry name" value="ABC transporter type 1, transmembrane domain"/>
    <property type="match status" value="2"/>
</dbReference>
<dbReference type="GO" id="GO:0016020">
    <property type="term" value="C:membrane"/>
    <property type="evidence" value="ECO:0007669"/>
    <property type="project" value="UniProtKB-SubCell"/>
</dbReference>
<dbReference type="GO" id="GO:0005524">
    <property type="term" value="F:ATP binding"/>
    <property type="evidence" value="ECO:0007669"/>
    <property type="project" value="UniProtKB-KW"/>
</dbReference>
<organism evidence="15 16">
    <name type="scientific">Stephanodiscus triporus</name>
    <dbReference type="NCBI Taxonomy" id="2934178"/>
    <lineage>
        <taxon>Eukaryota</taxon>
        <taxon>Sar</taxon>
        <taxon>Stramenopiles</taxon>
        <taxon>Ochrophyta</taxon>
        <taxon>Bacillariophyta</taxon>
        <taxon>Coscinodiscophyceae</taxon>
        <taxon>Thalassiosirophycidae</taxon>
        <taxon>Stephanodiscales</taxon>
        <taxon>Stephanodiscaceae</taxon>
        <taxon>Stephanodiscus</taxon>
    </lineage>
</organism>
<proteinExistence type="inferred from homology"/>
<evidence type="ECO:0000256" key="2">
    <source>
        <dbReference type="ARBA" id="ARBA00007577"/>
    </source>
</evidence>
<accession>A0ABD3MBS6</accession>
<keyword evidence="5" id="KW-0677">Repeat</keyword>
<feature type="domain" description="ABC transmembrane type-1" evidence="14">
    <location>
        <begin position="747"/>
        <end position="1033"/>
    </location>
</feature>
<dbReference type="PROSITE" id="PS50893">
    <property type="entry name" value="ABC_TRANSPORTER_2"/>
    <property type="match status" value="2"/>
</dbReference>
<dbReference type="InterPro" id="IPR011527">
    <property type="entry name" value="ABC1_TM_dom"/>
</dbReference>
<keyword evidence="16" id="KW-1185">Reference proteome</keyword>
<feature type="domain" description="ABC transporter" evidence="13">
    <location>
        <begin position="435"/>
        <end position="675"/>
    </location>
</feature>
<comment type="similarity">
    <text evidence="2">Belongs to the ABC transporter superfamily. ABCB family. Multidrug resistance exporter (TC 3.A.1.201) subfamily.</text>
</comment>
<keyword evidence="11" id="KW-0325">Glycoprotein</keyword>
<keyword evidence="3" id="KW-0813">Transport</keyword>
<evidence type="ECO:0000256" key="11">
    <source>
        <dbReference type="ARBA" id="ARBA00023180"/>
    </source>
</evidence>
<dbReference type="SMART" id="SM00382">
    <property type="entry name" value="AAA"/>
    <property type="match status" value="2"/>
</dbReference>
<dbReference type="FunFam" id="3.40.50.300:FF:000836">
    <property type="entry name" value="ABC transporter B family member 25"/>
    <property type="match status" value="1"/>
</dbReference>
<dbReference type="PROSITE" id="PS50929">
    <property type="entry name" value="ABC_TM1F"/>
    <property type="match status" value="2"/>
</dbReference>
<keyword evidence="6" id="KW-0547">Nucleotide-binding</keyword>
<evidence type="ECO:0000256" key="5">
    <source>
        <dbReference type="ARBA" id="ARBA00022737"/>
    </source>
</evidence>
<feature type="domain" description="ABC transmembrane type-1" evidence="14">
    <location>
        <begin position="81"/>
        <end position="345"/>
    </location>
</feature>
<dbReference type="InterPro" id="IPR003593">
    <property type="entry name" value="AAA+_ATPase"/>
</dbReference>
<dbReference type="PANTHER" id="PTHR43394:SF27">
    <property type="entry name" value="ATP-DEPENDENT TRANSLOCASE ABCB1-LIKE"/>
    <property type="match status" value="1"/>
</dbReference>
<evidence type="ECO:0000256" key="6">
    <source>
        <dbReference type="ARBA" id="ARBA00022741"/>
    </source>
</evidence>
<evidence type="ECO:0000256" key="1">
    <source>
        <dbReference type="ARBA" id="ARBA00004141"/>
    </source>
</evidence>
<feature type="transmembrane region" description="Helical" evidence="12">
    <location>
        <begin position="972"/>
        <end position="992"/>
    </location>
</feature>
<keyword evidence="7" id="KW-0067">ATP-binding</keyword>
<feature type="transmembrane region" description="Helical" evidence="12">
    <location>
        <begin position="215"/>
        <end position="232"/>
    </location>
</feature>
<protein>
    <submittedName>
        <fullName evidence="15">Uncharacterized protein</fullName>
    </submittedName>
</protein>
<dbReference type="PANTHER" id="PTHR43394">
    <property type="entry name" value="ATP-DEPENDENT PERMEASE MDL1, MITOCHONDRIAL"/>
    <property type="match status" value="1"/>
</dbReference>
<dbReference type="InterPro" id="IPR039421">
    <property type="entry name" value="Type_1_exporter"/>
</dbReference>
<dbReference type="CDD" id="cd18577">
    <property type="entry name" value="ABC_6TM_Pgp_ABCB1_D1_like"/>
    <property type="match status" value="1"/>
</dbReference>
<dbReference type="InterPro" id="IPR027417">
    <property type="entry name" value="P-loop_NTPase"/>
</dbReference>
<evidence type="ECO:0000256" key="10">
    <source>
        <dbReference type="ARBA" id="ARBA00023136"/>
    </source>
</evidence>
<feature type="domain" description="ABC transporter" evidence="13">
    <location>
        <begin position="1068"/>
        <end position="1311"/>
    </location>
</feature>
<evidence type="ECO:0000256" key="3">
    <source>
        <dbReference type="ARBA" id="ARBA00022448"/>
    </source>
</evidence>
<feature type="transmembrane region" description="Helical" evidence="12">
    <location>
        <begin position="871"/>
        <end position="888"/>
    </location>
</feature>
<gene>
    <name evidence="15" type="ORF">ACHAW5_010729</name>
</gene>
<feature type="transmembrane region" description="Helical" evidence="12">
    <location>
        <begin position="790"/>
        <end position="814"/>
    </location>
</feature>
<dbReference type="Pfam" id="PF00005">
    <property type="entry name" value="ABC_tran"/>
    <property type="match status" value="2"/>
</dbReference>
<dbReference type="FunFam" id="3.40.50.300:FF:000479">
    <property type="entry name" value="Multidrug resistance protein 1A"/>
    <property type="match status" value="1"/>
</dbReference>
<evidence type="ECO:0000313" key="16">
    <source>
        <dbReference type="Proteomes" id="UP001530315"/>
    </source>
</evidence>
<feature type="transmembrane region" description="Helical" evidence="12">
    <location>
        <begin position="1004"/>
        <end position="1022"/>
    </location>
</feature>
<reference evidence="15 16" key="1">
    <citation type="submission" date="2024-10" db="EMBL/GenBank/DDBJ databases">
        <title>Updated reference genomes for cyclostephanoid diatoms.</title>
        <authorList>
            <person name="Roberts W.R."/>
            <person name="Alverson A.J."/>
        </authorList>
    </citation>
    <scope>NUCLEOTIDE SEQUENCE [LARGE SCALE GENOMIC DNA]</scope>
    <source>
        <strain evidence="15 16">AJA276-08</strain>
    </source>
</reference>
<dbReference type="Proteomes" id="UP001530315">
    <property type="component" value="Unassembled WGS sequence"/>
</dbReference>
<feature type="transmembrane region" description="Helical" evidence="12">
    <location>
        <begin position="238"/>
        <end position="258"/>
    </location>
</feature>
<keyword evidence="10 12" id="KW-0472">Membrane</keyword>
<evidence type="ECO:0000256" key="4">
    <source>
        <dbReference type="ARBA" id="ARBA00022692"/>
    </source>
</evidence>
<evidence type="ECO:0000256" key="12">
    <source>
        <dbReference type="SAM" id="Phobius"/>
    </source>
</evidence>
<dbReference type="InterPro" id="IPR017871">
    <property type="entry name" value="ABC_transporter-like_CS"/>
</dbReference>
<feature type="transmembrane region" description="Helical" evidence="12">
    <location>
        <begin position="894"/>
        <end position="915"/>
    </location>
</feature>
<dbReference type="CDD" id="cd18578">
    <property type="entry name" value="ABC_6TM_Pgp_ABCB1_D2_like"/>
    <property type="match status" value="1"/>
</dbReference>
<feature type="transmembrane region" description="Helical" evidence="12">
    <location>
        <begin position="81"/>
        <end position="103"/>
    </location>
</feature>
<dbReference type="InterPro" id="IPR036640">
    <property type="entry name" value="ABC1_TM_sf"/>
</dbReference>
<dbReference type="Pfam" id="PF00664">
    <property type="entry name" value="ABC_membrane"/>
    <property type="match status" value="2"/>
</dbReference>
<dbReference type="InterPro" id="IPR003439">
    <property type="entry name" value="ABC_transporter-like_ATP-bd"/>
</dbReference>
<name>A0ABD3MBS6_9STRA</name>